<organism evidence="8 9">
    <name type="scientific">Mycetocola manganoxydans</name>
    <dbReference type="NCBI Taxonomy" id="699879"/>
    <lineage>
        <taxon>Bacteria</taxon>
        <taxon>Bacillati</taxon>
        <taxon>Actinomycetota</taxon>
        <taxon>Actinomycetes</taxon>
        <taxon>Micrococcales</taxon>
        <taxon>Microbacteriaceae</taxon>
        <taxon>Mycetocola</taxon>
    </lineage>
</organism>
<sequence length="253" mass="26338">MNPGSIIMDGQLLLAIPLALLAGLISFASPCILPLVPGYLGYVTGISGGPISRTESSAAAISRFRPAFGALLFVLGFSVVFVLISAFAGTIGATLIQWQDPLTRLSGIVVLVMGLVFIGQVSFFQRTLKILFQPRTGLAGAPLLGMIFAIGWTPCFGPTLIAISALSLQTGSSGRGALLGLVYCLGLGIPFLALALGFGWATRSVALLRRHIRSVNVVGGLMLILLGLVMISGIWGVIMSRLGATINGFLLPL</sequence>
<feature type="domain" description="Cytochrome C biogenesis protein transmembrane" evidence="7">
    <location>
        <begin position="13"/>
        <end position="232"/>
    </location>
</feature>
<feature type="transmembrane region" description="Helical" evidence="6">
    <location>
        <begin position="218"/>
        <end position="238"/>
    </location>
</feature>
<proteinExistence type="inferred from homology"/>
<dbReference type="InterPro" id="IPR003834">
    <property type="entry name" value="Cyt_c_assmbl_TM_dom"/>
</dbReference>
<dbReference type="OrthoDB" id="9803065at2"/>
<evidence type="ECO:0000313" key="9">
    <source>
        <dbReference type="Proteomes" id="UP000270299"/>
    </source>
</evidence>
<evidence type="ECO:0000256" key="6">
    <source>
        <dbReference type="SAM" id="Phobius"/>
    </source>
</evidence>
<evidence type="ECO:0000256" key="2">
    <source>
        <dbReference type="ARBA" id="ARBA00006143"/>
    </source>
</evidence>
<comment type="similarity">
    <text evidence="2">Belongs to the DsbD family.</text>
</comment>
<dbReference type="PANTHER" id="PTHR31272:SF4">
    <property type="entry name" value="CYTOCHROME C-TYPE BIOGENESIS PROTEIN HI_1454-RELATED"/>
    <property type="match status" value="1"/>
</dbReference>
<comment type="caution">
    <text evidence="8">The sequence shown here is derived from an EMBL/GenBank/DDBJ whole genome shotgun (WGS) entry which is preliminary data.</text>
</comment>
<accession>A0A3L6ZLH4</accession>
<evidence type="ECO:0000256" key="3">
    <source>
        <dbReference type="ARBA" id="ARBA00022692"/>
    </source>
</evidence>
<keyword evidence="3 6" id="KW-0812">Transmembrane</keyword>
<evidence type="ECO:0000256" key="1">
    <source>
        <dbReference type="ARBA" id="ARBA00004141"/>
    </source>
</evidence>
<dbReference type="GO" id="GO:0016020">
    <property type="term" value="C:membrane"/>
    <property type="evidence" value="ECO:0007669"/>
    <property type="project" value="UniProtKB-SubCell"/>
</dbReference>
<dbReference type="InterPro" id="IPR051790">
    <property type="entry name" value="Cytochrome_c-biogenesis_DsbD"/>
</dbReference>
<dbReference type="EMBL" id="RCUV01000020">
    <property type="protein sequence ID" value="RLP68515.1"/>
    <property type="molecule type" value="Genomic_DNA"/>
</dbReference>
<keyword evidence="9" id="KW-1185">Reference proteome</keyword>
<feature type="transmembrane region" description="Helical" evidence="6">
    <location>
        <begin position="67"/>
        <end position="93"/>
    </location>
</feature>
<name>A0A3L6ZLH4_9MICO</name>
<evidence type="ECO:0000256" key="4">
    <source>
        <dbReference type="ARBA" id="ARBA00022989"/>
    </source>
</evidence>
<dbReference type="RefSeq" id="WP_121673872.1">
    <property type="nucleotide sequence ID" value="NZ_BMXM01000012.1"/>
</dbReference>
<feature type="transmembrane region" description="Helical" evidence="6">
    <location>
        <begin position="143"/>
        <end position="166"/>
    </location>
</feature>
<dbReference type="PANTHER" id="PTHR31272">
    <property type="entry name" value="CYTOCHROME C-TYPE BIOGENESIS PROTEIN HI_1454-RELATED"/>
    <property type="match status" value="1"/>
</dbReference>
<evidence type="ECO:0000256" key="5">
    <source>
        <dbReference type="ARBA" id="ARBA00023136"/>
    </source>
</evidence>
<dbReference type="Pfam" id="PF02683">
    <property type="entry name" value="DsbD_TM"/>
    <property type="match status" value="1"/>
</dbReference>
<evidence type="ECO:0000313" key="8">
    <source>
        <dbReference type="EMBL" id="RLP68515.1"/>
    </source>
</evidence>
<evidence type="ECO:0000259" key="7">
    <source>
        <dbReference type="Pfam" id="PF02683"/>
    </source>
</evidence>
<keyword evidence="4 6" id="KW-1133">Transmembrane helix</keyword>
<dbReference type="Proteomes" id="UP000270299">
    <property type="component" value="Unassembled WGS sequence"/>
</dbReference>
<dbReference type="GO" id="GO:0017004">
    <property type="term" value="P:cytochrome complex assembly"/>
    <property type="evidence" value="ECO:0007669"/>
    <property type="project" value="InterPro"/>
</dbReference>
<reference evidence="8 9" key="1">
    <citation type="submission" date="2018-10" db="EMBL/GenBank/DDBJ databases">
        <authorList>
            <person name="Li J."/>
        </authorList>
    </citation>
    <scope>NUCLEOTIDE SEQUENCE [LARGE SCALE GENOMIC DNA]</scope>
    <source>
        <strain evidence="8 9">CCTCC AB209002</strain>
    </source>
</reference>
<dbReference type="AlphaFoldDB" id="A0A3L6ZLH4"/>
<gene>
    <name evidence="8" type="ORF">D9V29_13615</name>
</gene>
<feature type="transmembrane region" description="Helical" evidence="6">
    <location>
        <begin position="178"/>
        <end position="198"/>
    </location>
</feature>
<protein>
    <submittedName>
        <fullName evidence="8">Cytochrome c biogenesis protein CcdA</fullName>
    </submittedName>
</protein>
<keyword evidence="5 6" id="KW-0472">Membrane</keyword>
<feature type="transmembrane region" description="Helical" evidence="6">
    <location>
        <begin position="105"/>
        <end position="123"/>
    </location>
</feature>
<comment type="subcellular location">
    <subcellularLocation>
        <location evidence="1">Membrane</location>
        <topology evidence="1">Multi-pass membrane protein</topology>
    </subcellularLocation>
</comment>